<name>A0A090E663_MESPL</name>
<sequence length="72" mass="7907">MTNDPESCRLFGQDHSQPNSIKHAHQLTLLKPGSGLEWRHGLLVQAIQLTHMERAPKGALFVCEGFASAISV</sequence>
<reference evidence="1 2" key="1">
    <citation type="submission" date="2014-08" db="EMBL/GenBank/DDBJ databases">
        <authorList>
            <person name="Moulin Lionel"/>
        </authorList>
    </citation>
    <scope>NUCLEOTIDE SEQUENCE [LARGE SCALE GENOMIC DNA]</scope>
</reference>
<dbReference type="EMBL" id="CCNB01000003">
    <property type="protein sequence ID" value="CDX22479.1"/>
    <property type="molecule type" value="Genomic_DNA"/>
</dbReference>
<proteinExistence type="predicted"/>
<accession>A0A090E663</accession>
<dbReference type="Proteomes" id="UP000046373">
    <property type="component" value="Unassembled WGS sequence"/>
</dbReference>
<gene>
    <name evidence="1" type="ORF">MPLDJ20_110450</name>
</gene>
<evidence type="ECO:0000313" key="2">
    <source>
        <dbReference type="Proteomes" id="UP000046373"/>
    </source>
</evidence>
<organism evidence="1 2">
    <name type="scientific">Mesorhizobium plurifarium</name>
    <dbReference type="NCBI Taxonomy" id="69974"/>
    <lineage>
        <taxon>Bacteria</taxon>
        <taxon>Pseudomonadati</taxon>
        <taxon>Pseudomonadota</taxon>
        <taxon>Alphaproteobacteria</taxon>
        <taxon>Hyphomicrobiales</taxon>
        <taxon>Phyllobacteriaceae</taxon>
        <taxon>Mesorhizobium</taxon>
    </lineage>
</organism>
<protein>
    <submittedName>
        <fullName evidence="1">Uncharacterized protein</fullName>
    </submittedName>
</protein>
<dbReference type="AlphaFoldDB" id="A0A090E663"/>
<evidence type="ECO:0000313" key="1">
    <source>
        <dbReference type="EMBL" id="CDX22479.1"/>
    </source>
</evidence>